<accession>A0AAV1CTE1</accession>
<dbReference type="FunFam" id="3.40.50.1820:FF:000150">
    <property type="entry name" value="Alpha/beta fold hydrolase"/>
    <property type="match status" value="1"/>
</dbReference>
<dbReference type="PRINTS" id="PR00111">
    <property type="entry name" value="ABHYDROLASE"/>
</dbReference>
<dbReference type="GO" id="GO:0009507">
    <property type="term" value="C:chloroplast"/>
    <property type="evidence" value="ECO:0007669"/>
    <property type="project" value="TreeGrafter"/>
</dbReference>
<dbReference type="GO" id="GO:0016787">
    <property type="term" value="F:hydrolase activity"/>
    <property type="evidence" value="ECO:0007669"/>
    <property type="project" value="UniProtKB-ARBA"/>
</dbReference>
<evidence type="ECO:0000313" key="3">
    <source>
        <dbReference type="Proteomes" id="UP001161247"/>
    </source>
</evidence>
<name>A0AAV1CTE1_OLDCO</name>
<dbReference type="InterPro" id="IPR000073">
    <property type="entry name" value="AB_hydrolase_1"/>
</dbReference>
<gene>
    <name evidence="2" type="ORF">OLC1_LOCUS8230</name>
</gene>
<feature type="domain" description="AB hydrolase-1" evidence="1">
    <location>
        <begin position="41"/>
        <end position="291"/>
    </location>
</feature>
<protein>
    <submittedName>
        <fullName evidence="2">OLC1v1034371C1</fullName>
    </submittedName>
</protein>
<reference evidence="2" key="1">
    <citation type="submission" date="2023-03" db="EMBL/GenBank/DDBJ databases">
        <authorList>
            <person name="Julca I."/>
        </authorList>
    </citation>
    <scope>NUCLEOTIDE SEQUENCE</scope>
</reference>
<evidence type="ECO:0000313" key="2">
    <source>
        <dbReference type="EMBL" id="CAI9097858.1"/>
    </source>
</evidence>
<dbReference type="EMBL" id="OX459120">
    <property type="protein sequence ID" value="CAI9097858.1"/>
    <property type="molecule type" value="Genomic_DNA"/>
</dbReference>
<dbReference type="SUPFAM" id="SSF53474">
    <property type="entry name" value="alpha/beta-Hydrolases"/>
    <property type="match status" value="1"/>
</dbReference>
<dbReference type="AlphaFoldDB" id="A0AAV1CTE1"/>
<organism evidence="2 3">
    <name type="scientific">Oldenlandia corymbosa var. corymbosa</name>
    <dbReference type="NCBI Taxonomy" id="529605"/>
    <lineage>
        <taxon>Eukaryota</taxon>
        <taxon>Viridiplantae</taxon>
        <taxon>Streptophyta</taxon>
        <taxon>Embryophyta</taxon>
        <taxon>Tracheophyta</taxon>
        <taxon>Spermatophyta</taxon>
        <taxon>Magnoliopsida</taxon>
        <taxon>eudicotyledons</taxon>
        <taxon>Gunneridae</taxon>
        <taxon>Pentapetalae</taxon>
        <taxon>asterids</taxon>
        <taxon>lamiids</taxon>
        <taxon>Gentianales</taxon>
        <taxon>Rubiaceae</taxon>
        <taxon>Rubioideae</taxon>
        <taxon>Spermacoceae</taxon>
        <taxon>Hedyotis-Oldenlandia complex</taxon>
        <taxon>Oldenlandia</taxon>
    </lineage>
</organism>
<dbReference type="Proteomes" id="UP001161247">
    <property type="component" value="Chromosome 3"/>
</dbReference>
<sequence length="313" mass="35114">MMTSKPSSQGVERLPFRPEGYNFWTWRGRNIHYVVEGEGTPIVLLHGLGGSAFHWRYNIPELGKRYKVFALDLLGFGWSEKPIIDYDALVWRDQVVDFVKEVVQEPAVLVGNSLGGSTALLAATVLQDQVRGVSLLNTDGVFGDPKSDDKESDDSFLHKYILTPFEGVFRLLCLGCVFWPLKQRWSVKCLLKTIYKDSSNVDDYLIDSVTMPAADPNAGQVHYNALRRFFVDQKKYTLNSVLTRLSCPLLLVWGELDTSIPPAKAVRIKEFYPKTTIVLVHAGHCPHDEAPEPVNRALSDWVSTLTSTTIGTP</sequence>
<evidence type="ECO:0000259" key="1">
    <source>
        <dbReference type="Pfam" id="PF00561"/>
    </source>
</evidence>
<dbReference type="PANTHER" id="PTHR46438:SF2">
    <property type="entry name" value="ALPHA_BETA-HYDROLASES SUPERFAMILY PROTEIN"/>
    <property type="match status" value="1"/>
</dbReference>
<dbReference type="InterPro" id="IPR029058">
    <property type="entry name" value="AB_hydrolase_fold"/>
</dbReference>
<keyword evidence="3" id="KW-1185">Reference proteome</keyword>
<dbReference type="Gene3D" id="3.40.50.1820">
    <property type="entry name" value="alpha/beta hydrolase"/>
    <property type="match status" value="1"/>
</dbReference>
<proteinExistence type="predicted"/>
<dbReference type="Pfam" id="PF00561">
    <property type="entry name" value="Abhydrolase_1"/>
    <property type="match status" value="1"/>
</dbReference>
<dbReference type="PANTHER" id="PTHR46438">
    <property type="entry name" value="ALPHA/BETA-HYDROLASES SUPERFAMILY PROTEIN"/>
    <property type="match status" value="1"/>
</dbReference>